<evidence type="ECO:0000313" key="4">
    <source>
        <dbReference type="Proteomes" id="UP001324115"/>
    </source>
</evidence>
<reference evidence="3 4" key="1">
    <citation type="journal article" date="2023" name="G3 (Bethesda)">
        <title>A haplotype-resolved chromosome-scale genome for Quercus rubra L. provides insights into the genetics of adaptive traits for red oak species.</title>
        <authorList>
            <person name="Kapoor B."/>
            <person name="Jenkins J."/>
            <person name="Schmutz J."/>
            <person name="Zhebentyayeva T."/>
            <person name="Kuelheim C."/>
            <person name="Coggeshall M."/>
            <person name="Heim C."/>
            <person name="Lasky J.R."/>
            <person name="Leites L."/>
            <person name="Islam-Faridi N."/>
            <person name="Romero-Severson J."/>
            <person name="DeLeo V.L."/>
            <person name="Lucas S.M."/>
            <person name="Lazic D."/>
            <person name="Gailing O."/>
            <person name="Carlson J."/>
            <person name="Staton M."/>
        </authorList>
    </citation>
    <scope>NUCLEOTIDE SEQUENCE [LARGE SCALE GENOMIC DNA]</scope>
    <source>
        <strain evidence="3">Pseudo-F2</strain>
    </source>
</reference>
<dbReference type="Proteomes" id="UP001324115">
    <property type="component" value="Unassembled WGS sequence"/>
</dbReference>
<dbReference type="GO" id="GO:0003723">
    <property type="term" value="F:RNA binding"/>
    <property type="evidence" value="ECO:0007669"/>
    <property type="project" value="InterPro"/>
</dbReference>
<dbReference type="InterPro" id="IPR036430">
    <property type="entry name" value="RNase_T2-like_sf"/>
</dbReference>
<dbReference type="Gene3D" id="3.90.730.10">
    <property type="entry name" value="Ribonuclease T2-like"/>
    <property type="match status" value="1"/>
</dbReference>
<comment type="caution">
    <text evidence="3">The sequence shown here is derived from an EMBL/GenBank/DDBJ whole genome shotgun (WGS) entry which is preliminary data.</text>
</comment>
<accession>A0AAN7J2H7</accession>
<dbReference type="SUPFAM" id="SSF55895">
    <property type="entry name" value="Ribonuclease Rh-like"/>
    <property type="match status" value="1"/>
</dbReference>
<dbReference type="PANTHER" id="PTHR11240:SF22">
    <property type="entry name" value="RIBONUCLEASE T2"/>
    <property type="match status" value="1"/>
</dbReference>
<evidence type="ECO:0000256" key="1">
    <source>
        <dbReference type="ARBA" id="ARBA00007469"/>
    </source>
</evidence>
<organism evidence="3 4">
    <name type="scientific">Quercus rubra</name>
    <name type="common">Northern red oak</name>
    <name type="synonym">Quercus borealis</name>
    <dbReference type="NCBI Taxonomy" id="3512"/>
    <lineage>
        <taxon>Eukaryota</taxon>
        <taxon>Viridiplantae</taxon>
        <taxon>Streptophyta</taxon>
        <taxon>Embryophyta</taxon>
        <taxon>Tracheophyta</taxon>
        <taxon>Spermatophyta</taxon>
        <taxon>Magnoliopsida</taxon>
        <taxon>eudicotyledons</taxon>
        <taxon>Gunneridae</taxon>
        <taxon>Pentapetalae</taxon>
        <taxon>rosids</taxon>
        <taxon>fabids</taxon>
        <taxon>Fagales</taxon>
        <taxon>Fagaceae</taxon>
        <taxon>Quercus</taxon>
    </lineage>
</organism>
<dbReference type="AlphaFoldDB" id="A0AAN7J2H7"/>
<dbReference type="InterPro" id="IPR001568">
    <property type="entry name" value="RNase_T2-like"/>
</dbReference>
<dbReference type="EMBL" id="JAXUIC010000003">
    <property type="protein sequence ID" value="KAK4595662.1"/>
    <property type="molecule type" value="Genomic_DNA"/>
</dbReference>
<sequence>MVGDQCLSHKGLASPKPYDERLLVLQWPPSVSNTQMSNYKFTVHGLWFNMGSHPVCCTLSNAGITLQISGFLWKDMVKHWPNLICPNYPEIFWLREYATHGSCVTGFQDQGKYFGTALAILKGIGEVRKMLLSSGRLLERGKLYNVTEFEHVTIGGKQFFPSLRCVWIRGSHLLREIVFCTDMKNNQIRCTNSVQTCDRNRLFIFP</sequence>
<comment type="similarity">
    <text evidence="1 2">Belongs to the RNase T2 family.</text>
</comment>
<dbReference type="Pfam" id="PF00445">
    <property type="entry name" value="Ribonuclease_T2"/>
    <property type="match status" value="1"/>
</dbReference>
<evidence type="ECO:0000313" key="3">
    <source>
        <dbReference type="EMBL" id="KAK4595662.1"/>
    </source>
</evidence>
<gene>
    <name evidence="3" type="ORF">RGQ29_013944</name>
</gene>
<evidence type="ECO:0000256" key="2">
    <source>
        <dbReference type="RuleBase" id="RU004328"/>
    </source>
</evidence>
<dbReference type="GO" id="GO:0033897">
    <property type="term" value="F:ribonuclease T2 activity"/>
    <property type="evidence" value="ECO:0007669"/>
    <property type="project" value="InterPro"/>
</dbReference>
<keyword evidence="4" id="KW-1185">Reference proteome</keyword>
<dbReference type="PANTHER" id="PTHR11240">
    <property type="entry name" value="RIBONUCLEASE T2"/>
    <property type="match status" value="1"/>
</dbReference>
<proteinExistence type="inferred from homology"/>
<name>A0AAN7J2H7_QUERU</name>
<protein>
    <submittedName>
        <fullName evidence="3">Uncharacterized protein</fullName>
    </submittedName>
</protein>